<accession>A0ABW0ZMC5</accession>
<dbReference type="InterPro" id="IPR011009">
    <property type="entry name" value="Kinase-like_dom_sf"/>
</dbReference>
<dbReference type="SUPFAM" id="SSF56112">
    <property type="entry name" value="Protein kinase-like (PK-like)"/>
    <property type="match status" value="1"/>
</dbReference>
<evidence type="ECO:0000313" key="2">
    <source>
        <dbReference type="Proteomes" id="UP001596072"/>
    </source>
</evidence>
<dbReference type="InterPro" id="IPR006748">
    <property type="entry name" value="NH2Glyco/OHUrea_AB-resist_kin"/>
</dbReference>
<protein>
    <submittedName>
        <fullName evidence="1">Aminoglycoside phosphotransferase family protein</fullName>
    </submittedName>
</protein>
<organism evidence="1 2">
    <name type="scientific">Nocardioides vastitatis</name>
    <dbReference type="NCBI Taxonomy" id="2568655"/>
    <lineage>
        <taxon>Bacteria</taxon>
        <taxon>Bacillati</taxon>
        <taxon>Actinomycetota</taxon>
        <taxon>Actinomycetes</taxon>
        <taxon>Propionibacteriales</taxon>
        <taxon>Nocardioidaceae</taxon>
        <taxon>Nocardioides</taxon>
    </lineage>
</organism>
<evidence type="ECO:0000313" key="1">
    <source>
        <dbReference type="EMBL" id="MFC5730729.1"/>
    </source>
</evidence>
<dbReference type="RefSeq" id="WP_276606211.1">
    <property type="nucleotide sequence ID" value="NZ_JBHSNS010000010.1"/>
</dbReference>
<gene>
    <name evidence="1" type="ORF">ACFPQB_17540</name>
</gene>
<name>A0ABW0ZMC5_9ACTN</name>
<dbReference type="Proteomes" id="UP001596072">
    <property type="component" value="Unassembled WGS sequence"/>
</dbReference>
<proteinExistence type="predicted"/>
<dbReference type="Pfam" id="PF04655">
    <property type="entry name" value="APH_6_hur"/>
    <property type="match status" value="1"/>
</dbReference>
<dbReference type="EMBL" id="JBHSNS010000010">
    <property type="protein sequence ID" value="MFC5730729.1"/>
    <property type="molecule type" value="Genomic_DNA"/>
</dbReference>
<reference evidence="2" key="1">
    <citation type="journal article" date="2019" name="Int. J. Syst. Evol. Microbiol.">
        <title>The Global Catalogue of Microorganisms (GCM) 10K type strain sequencing project: providing services to taxonomists for standard genome sequencing and annotation.</title>
        <authorList>
            <consortium name="The Broad Institute Genomics Platform"/>
            <consortium name="The Broad Institute Genome Sequencing Center for Infectious Disease"/>
            <person name="Wu L."/>
            <person name="Ma J."/>
        </authorList>
    </citation>
    <scope>NUCLEOTIDE SEQUENCE [LARGE SCALE GENOMIC DNA]</scope>
    <source>
        <strain evidence="2">YIM 94188</strain>
    </source>
</reference>
<keyword evidence="2" id="KW-1185">Reference proteome</keyword>
<comment type="caution">
    <text evidence="1">The sequence shown here is derived from an EMBL/GenBank/DDBJ whole genome shotgun (WGS) entry which is preliminary data.</text>
</comment>
<sequence>MLEAWELTVEDEAWHGFCSLVLPVVTAREDRAVLKIGLPDDESEHEHLVLQRWRGRGAVRLLRSDPSRRAVLLERLDRHDLSDHWDVEACEIVAGLYRILHVPVMPQLRTQASYVARWAAALAADAKTVPVPRRMVDQALALARDLCAEPATAVIHGDLHYGNVLLGERGGEERWLAIDPKPTNGDPHYELLPMLGNRFEDYTGPGTTGSARDGIRRRFHTLLDAADLDEGRARGWVIVRSILRAHWVHGAAVGAGREPTAREQDHITRCIMIAKAVQD</sequence>
<dbReference type="Gene3D" id="1.10.510.10">
    <property type="entry name" value="Transferase(Phosphotransferase) domain 1"/>
    <property type="match status" value="1"/>
</dbReference>